<evidence type="ECO:0000313" key="3">
    <source>
        <dbReference type="Proteomes" id="UP000006860"/>
    </source>
</evidence>
<sequence length="381" mass="41151">MLAGLLSMLLAVSPACADDSQCETCSPGYWVVSTYAMPQHPGVCPKQYCFQVYRKSACGKLQRSSMSQLQHGVDPNAPTCIFVHGSFVDIDSALVDAHHTYGWLKQGGNGRPLNVIFFVWPSSDAETILLPTKVIENGLKAAHNGIYLSALIDSLPPSSPVCMLGHSHGTRVIAAGLHFQGGGPIHGVSPPRRPQTCRRMRAVFAAAAINHTWMNPENRYGRALTQVDGVLNLINHRDAALTLYPLVSPTYGRSLAKTGLTNFDSRQLGPYANKVHNLNVSPIVGVRHIWSTYYTRPEVSRLISGYVYGPAGQRPHNLAVTPSFELPEDDESAGPAKMAIHLPLPEELDEPVAIVDASPVSAEAIETKLESAPLLVPPAAE</sequence>
<accession>F0SFZ4</accession>
<dbReference type="EMBL" id="CP002546">
    <property type="protein sequence ID" value="ADY58283.1"/>
    <property type="molecule type" value="Genomic_DNA"/>
</dbReference>
<dbReference type="InterPro" id="IPR029058">
    <property type="entry name" value="AB_hydrolase_fold"/>
</dbReference>
<proteinExistence type="predicted"/>
<evidence type="ECO:0000313" key="2">
    <source>
        <dbReference type="EMBL" id="ADY58283.1"/>
    </source>
</evidence>
<feature type="chain" id="PRO_5003260435" description="Alpha/beta hydrolase" evidence="1">
    <location>
        <begin position="18"/>
        <end position="381"/>
    </location>
</feature>
<dbReference type="Proteomes" id="UP000006860">
    <property type="component" value="Chromosome"/>
</dbReference>
<gene>
    <name evidence="2" type="ordered locus">Plabr_0656</name>
</gene>
<dbReference type="SUPFAM" id="SSF53474">
    <property type="entry name" value="alpha/beta-Hydrolases"/>
    <property type="match status" value="1"/>
</dbReference>
<dbReference type="HOGENOM" id="CLU_725377_0_0_0"/>
<feature type="signal peptide" evidence="1">
    <location>
        <begin position="1"/>
        <end position="17"/>
    </location>
</feature>
<organism evidence="2 3">
    <name type="scientific">Rubinisphaera brasiliensis (strain ATCC 49424 / DSM 5305 / JCM 21570 / IAM 15109 / NBRC 103401 / IFAM 1448)</name>
    <name type="common">Planctomyces brasiliensis</name>
    <dbReference type="NCBI Taxonomy" id="756272"/>
    <lineage>
        <taxon>Bacteria</taxon>
        <taxon>Pseudomonadati</taxon>
        <taxon>Planctomycetota</taxon>
        <taxon>Planctomycetia</taxon>
        <taxon>Planctomycetales</taxon>
        <taxon>Planctomycetaceae</taxon>
        <taxon>Rubinisphaera</taxon>
    </lineage>
</organism>
<keyword evidence="3" id="KW-1185">Reference proteome</keyword>
<name>F0SFZ4_RUBBR</name>
<dbReference type="eggNOG" id="ENOG50338UV">
    <property type="taxonomic scope" value="Bacteria"/>
</dbReference>
<keyword evidence="1" id="KW-0732">Signal</keyword>
<evidence type="ECO:0000256" key="1">
    <source>
        <dbReference type="SAM" id="SignalP"/>
    </source>
</evidence>
<reference evidence="3" key="1">
    <citation type="submission" date="2011-02" db="EMBL/GenBank/DDBJ databases">
        <title>The complete genome of Planctomyces brasiliensis DSM 5305.</title>
        <authorList>
            <person name="Lucas S."/>
            <person name="Copeland A."/>
            <person name="Lapidus A."/>
            <person name="Bruce D."/>
            <person name="Goodwin L."/>
            <person name="Pitluck S."/>
            <person name="Kyrpides N."/>
            <person name="Mavromatis K."/>
            <person name="Pagani I."/>
            <person name="Ivanova N."/>
            <person name="Ovchinnikova G."/>
            <person name="Lu M."/>
            <person name="Detter J.C."/>
            <person name="Han C."/>
            <person name="Land M."/>
            <person name="Hauser L."/>
            <person name="Markowitz V."/>
            <person name="Cheng J.-F."/>
            <person name="Hugenholtz P."/>
            <person name="Woyke T."/>
            <person name="Wu D."/>
            <person name="Tindall B."/>
            <person name="Pomrenke H.G."/>
            <person name="Brambilla E."/>
            <person name="Klenk H.-P."/>
            <person name="Eisen J.A."/>
        </authorList>
    </citation>
    <scope>NUCLEOTIDE SEQUENCE [LARGE SCALE GENOMIC DNA]</scope>
    <source>
        <strain evidence="3">ATCC 49424 / DSM 5305 / JCM 21570 / NBRC 103401 / IFAM 1448</strain>
    </source>
</reference>
<dbReference type="AlphaFoldDB" id="F0SFZ4"/>
<evidence type="ECO:0008006" key="4">
    <source>
        <dbReference type="Google" id="ProtNLM"/>
    </source>
</evidence>
<protein>
    <recommendedName>
        <fullName evidence="4">Alpha/beta hydrolase</fullName>
    </recommendedName>
</protein>
<dbReference type="KEGG" id="pbs:Plabr_0656"/>